<name>A0AAU8MJR9_9RICK</name>
<sequence>MSDDTKQSNLKIIDEIEVKHRPPSFEKMKESNVKVSYVHKIVDKVVKDLNETFVPQLDELFCQHEEDFFKYEQALSDIHDVLSDNLDSYDELIANNKNYEELIEKFNDLRREIEELKTAITEHRNIDESKESLHLWHILVAEKAMPLQNVMELISA</sequence>
<feature type="coiled-coil region" evidence="1">
    <location>
        <begin position="89"/>
        <end position="126"/>
    </location>
</feature>
<reference evidence="2" key="1">
    <citation type="submission" date="2024-06" db="EMBL/GenBank/DDBJ databases">
        <authorList>
            <person name="Al-Khalidi N."/>
            <person name="Al-Zurfi S.M."/>
            <person name="Lahuf A."/>
        </authorList>
    </citation>
    <scope>NUCLEOTIDE SEQUENCE</scope>
    <source>
        <strain evidence="2">Karbala-1</strain>
    </source>
</reference>
<dbReference type="EMBL" id="CP159923">
    <property type="protein sequence ID" value="XCO72399.1"/>
    <property type="molecule type" value="Genomic_DNA"/>
</dbReference>
<gene>
    <name evidence="2" type="ORF">ABS251_04475</name>
</gene>
<dbReference type="AlphaFoldDB" id="A0AAU8MJR9"/>
<accession>A0AAU8MJR9</accession>
<evidence type="ECO:0000256" key="1">
    <source>
        <dbReference type="SAM" id="Coils"/>
    </source>
</evidence>
<proteinExistence type="predicted"/>
<organism evidence="2">
    <name type="scientific">Wolbachia endosymbiont of Ephestia elutella</name>
    <dbReference type="NCBI Taxonomy" id="3231696"/>
    <lineage>
        <taxon>Bacteria</taxon>
        <taxon>Pseudomonadati</taxon>
        <taxon>Pseudomonadota</taxon>
        <taxon>Alphaproteobacteria</taxon>
        <taxon>Rickettsiales</taxon>
        <taxon>Anaplasmataceae</taxon>
        <taxon>Wolbachieae</taxon>
        <taxon>Wolbachia</taxon>
    </lineage>
</organism>
<keyword evidence="1" id="KW-0175">Coiled coil</keyword>
<protein>
    <submittedName>
        <fullName evidence="2">Uncharacterized protein</fullName>
    </submittedName>
</protein>
<evidence type="ECO:0000313" key="2">
    <source>
        <dbReference type="EMBL" id="XCO72399.1"/>
    </source>
</evidence>